<evidence type="ECO:0000256" key="6">
    <source>
        <dbReference type="ARBA" id="ARBA00049753"/>
    </source>
</evidence>
<keyword evidence="8" id="KW-1185">Reference proteome</keyword>
<evidence type="ECO:0000256" key="2">
    <source>
        <dbReference type="ARBA" id="ARBA00008520"/>
    </source>
</evidence>
<comment type="similarity">
    <text evidence="2">Belongs to the bacterial solute-binding protein 1 family.</text>
</comment>
<keyword evidence="3" id="KW-0813">Transport</keyword>
<evidence type="ECO:0000313" key="8">
    <source>
        <dbReference type="Proteomes" id="UP000050867"/>
    </source>
</evidence>
<evidence type="ECO:0000256" key="3">
    <source>
        <dbReference type="ARBA" id="ARBA00022448"/>
    </source>
</evidence>
<dbReference type="InterPro" id="IPR006059">
    <property type="entry name" value="SBP"/>
</dbReference>
<evidence type="ECO:0000256" key="5">
    <source>
        <dbReference type="ARBA" id="ARBA00049629"/>
    </source>
</evidence>
<accession>A0A0T6LXX4</accession>
<organism evidence="7 8">
    <name type="scientific">Wenjunlia vitaminophila</name>
    <name type="common">Streptomyces vitaminophilus</name>
    <dbReference type="NCBI Taxonomy" id="76728"/>
    <lineage>
        <taxon>Bacteria</taxon>
        <taxon>Bacillati</taxon>
        <taxon>Actinomycetota</taxon>
        <taxon>Actinomycetes</taxon>
        <taxon>Kitasatosporales</taxon>
        <taxon>Streptomycetaceae</taxon>
        <taxon>Wenjunlia</taxon>
    </lineage>
</organism>
<comment type="subcellular location">
    <subcellularLocation>
        <location evidence="1">Cell envelope</location>
    </subcellularLocation>
</comment>
<protein>
    <recommendedName>
        <fullName evidence="6">Probable sugar-binding periplasmic protein</fullName>
    </recommendedName>
</protein>
<dbReference type="Gene3D" id="3.40.190.10">
    <property type="entry name" value="Periplasmic binding protein-like II"/>
    <property type="match status" value="2"/>
</dbReference>
<evidence type="ECO:0000256" key="4">
    <source>
        <dbReference type="ARBA" id="ARBA00022729"/>
    </source>
</evidence>
<name>A0A0T6LXX4_WENVI</name>
<dbReference type="AlphaFoldDB" id="A0A0T6LXX4"/>
<dbReference type="STRING" id="76728.AQ490_12800"/>
<dbReference type="eggNOG" id="COG1653">
    <property type="taxonomic scope" value="Bacteria"/>
</dbReference>
<reference evidence="7 8" key="1">
    <citation type="submission" date="2015-10" db="EMBL/GenBank/DDBJ databases">
        <title>Draft genome sequence of pyrrolomycin-producing Streptomyces vitaminophilus.</title>
        <authorList>
            <person name="Graham D.E."/>
            <person name="Mahan K.M."/>
            <person name="Klingeman D.M."/>
            <person name="Hettich R.L."/>
            <person name="Parry R.J."/>
        </authorList>
    </citation>
    <scope>NUCLEOTIDE SEQUENCE [LARGE SCALE GENOMIC DNA]</scope>
    <source>
        <strain evidence="7 8">ATCC 31673</strain>
    </source>
</reference>
<dbReference type="InterPro" id="IPR050490">
    <property type="entry name" value="Bact_solute-bd_prot1"/>
</dbReference>
<sequence length="411" mass="44251">MASWTLTACGDDNDDGGDSGGKTKLSVFSWWTGGGEEAGLKAMVADFEKKNAKIKFVNDAIAGGAGDKAKAVLASRLQAKQPPDTFQGHAGAELLDYVKAKQIEDITFLYEQEGWKEVFPETLLPLLTMDNKIYSVPVNIHRANVLWHNSQVLDEAGVSAPPKTLDEFLDALDKVKSKGKIGLSIGEEWTQQHLLETVLLGKLGADGYSALFKKGGDWGGSDVTAALEVWKELLGFTNSDAASLTWQDATKLLSDGQAGFNVMGDWADSYLSGDLKRKPETDYGWAAAPDTDGTYQFLSDSFTLPVGAKHRDAAIAWLKECGSKSGQDAFNPKKGSIPARNDADPALYGPYLKWALEEWKKDKIVGSLSHGAVASLAWTTEIGTALGLFLQSKNVGKFQDALGEAAEKHAV</sequence>
<dbReference type="GO" id="GO:0030313">
    <property type="term" value="C:cell envelope"/>
    <property type="evidence" value="ECO:0007669"/>
    <property type="project" value="UniProtKB-SubCell"/>
</dbReference>
<evidence type="ECO:0000256" key="1">
    <source>
        <dbReference type="ARBA" id="ARBA00004196"/>
    </source>
</evidence>
<dbReference type="EMBL" id="LLZU01000003">
    <property type="protein sequence ID" value="KRV50832.1"/>
    <property type="molecule type" value="Genomic_DNA"/>
</dbReference>
<keyword evidence="4" id="KW-0732">Signal</keyword>
<evidence type="ECO:0000313" key="7">
    <source>
        <dbReference type="EMBL" id="KRV50832.1"/>
    </source>
</evidence>
<dbReference type="PANTHER" id="PTHR43649:SF28">
    <property type="entry name" value="BINDING PROTEIN COMPONENT OF ABC SUGAR TRANSPORTER-RELATED"/>
    <property type="match status" value="1"/>
</dbReference>
<comment type="function">
    <text evidence="5">Part of a binding-protein-dependent transport system for a sugar.</text>
</comment>
<dbReference type="Pfam" id="PF13416">
    <property type="entry name" value="SBP_bac_8"/>
    <property type="match status" value="1"/>
</dbReference>
<dbReference type="Proteomes" id="UP000050867">
    <property type="component" value="Unassembled WGS sequence"/>
</dbReference>
<gene>
    <name evidence="7" type="ORF">AQ490_12800</name>
</gene>
<comment type="caution">
    <text evidence="7">The sequence shown here is derived from an EMBL/GenBank/DDBJ whole genome shotgun (WGS) entry which is preliminary data.</text>
</comment>
<proteinExistence type="inferred from homology"/>
<dbReference type="PANTHER" id="PTHR43649">
    <property type="entry name" value="ARABINOSE-BINDING PROTEIN-RELATED"/>
    <property type="match status" value="1"/>
</dbReference>
<dbReference type="SUPFAM" id="SSF53850">
    <property type="entry name" value="Periplasmic binding protein-like II"/>
    <property type="match status" value="1"/>
</dbReference>